<dbReference type="EMBL" id="AP010968">
    <property type="protein sequence ID" value="BAJ32365.1"/>
    <property type="molecule type" value="Genomic_DNA"/>
</dbReference>
<dbReference type="eggNOG" id="COG3620">
    <property type="taxonomic scope" value="Bacteria"/>
</dbReference>
<dbReference type="InterPro" id="IPR043917">
    <property type="entry name" value="DUF5753"/>
</dbReference>
<dbReference type="InterPro" id="IPR001387">
    <property type="entry name" value="Cro/C1-type_HTH"/>
</dbReference>
<dbReference type="SUPFAM" id="SSF47413">
    <property type="entry name" value="lambda repressor-like DNA-binding domains"/>
    <property type="match status" value="1"/>
</dbReference>
<evidence type="ECO:0000313" key="2">
    <source>
        <dbReference type="EMBL" id="BAJ32365.1"/>
    </source>
</evidence>
<dbReference type="Pfam" id="PF13560">
    <property type="entry name" value="HTH_31"/>
    <property type="match status" value="1"/>
</dbReference>
<reference evidence="2 3" key="1">
    <citation type="journal article" date="2010" name="DNA Res.">
        <title>Genome sequence of Kitasatospora setae NBRC 14216T: an evolutionary snapshot of the family Streptomycetaceae.</title>
        <authorList>
            <person name="Ichikawa N."/>
            <person name="Oguchi A."/>
            <person name="Ikeda H."/>
            <person name="Ishikawa J."/>
            <person name="Kitani S."/>
            <person name="Watanabe Y."/>
            <person name="Nakamura S."/>
            <person name="Katano Y."/>
            <person name="Kishi E."/>
            <person name="Sasagawa M."/>
            <person name="Ankai A."/>
            <person name="Fukui S."/>
            <person name="Hashimoto Y."/>
            <person name="Kamata S."/>
            <person name="Otoguro M."/>
            <person name="Tanikawa S."/>
            <person name="Nihira T."/>
            <person name="Horinouchi S."/>
            <person name="Ohnishi Y."/>
            <person name="Hayakawa M."/>
            <person name="Kuzuyama T."/>
            <person name="Arisawa A."/>
            <person name="Nomoto F."/>
            <person name="Miura H."/>
            <person name="Takahashi Y."/>
            <person name="Fujita N."/>
        </authorList>
    </citation>
    <scope>NUCLEOTIDE SEQUENCE [LARGE SCALE GENOMIC DNA]</scope>
    <source>
        <strain evidence="3">ATCC 33774 / DSM 43861 / JCM 3304 / KCC A-0304 / NBRC 14216 / KM-6054</strain>
    </source>
</reference>
<dbReference type="Gene3D" id="1.10.260.40">
    <property type="entry name" value="lambda repressor-like DNA-binding domains"/>
    <property type="match status" value="1"/>
</dbReference>
<dbReference type="STRING" id="452652.KSE_66060"/>
<evidence type="ECO:0000259" key="1">
    <source>
        <dbReference type="PROSITE" id="PS50943"/>
    </source>
</evidence>
<dbReference type="InterPro" id="IPR010982">
    <property type="entry name" value="Lambda_DNA-bd_dom_sf"/>
</dbReference>
<dbReference type="SMART" id="SM00530">
    <property type="entry name" value="HTH_XRE"/>
    <property type="match status" value="1"/>
</dbReference>
<keyword evidence="3" id="KW-1185">Reference proteome</keyword>
<dbReference type="HOGENOM" id="CLU_055817_2_0_11"/>
<feature type="domain" description="HTH cro/C1-type" evidence="1">
    <location>
        <begin position="19"/>
        <end position="73"/>
    </location>
</feature>
<dbReference type="AlphaFoldDB" id="E4N2I1"/>
<proteinExistence type="predicted"/>
<sequence length="279" mass="31266">MTIDPEQLGRSKSDLAKELRELRERAGLTGVRLAGLCSMSQGTISKIETGKKIPTLTEVELILRAVNAPEDVIAEISALARSANTQWQDVRASWRLGLEKRQSELAALESGARELRFFLPAMLTGLLATPEYVRASLDYSPGDISKTVARKLERQTVLYDASKTFTFMLTEQAVKWAVVGPMAMSVQIERLAALSHLPNIRIGVIPFGSLLSRGPMNTFTVYDDRLVTVETFTGRMVFQDPRDVAEHLEVFSTYEGAAVFDEKARTQLYEWSEMYRRDI</sequence>
<gene>
    <name evidence="2" type="ordered locus">KSE_66060</name>
</gene>
<organism evidence="2 3">
    <name type="scientific">Kitasatospora setae (strain ATCC 33774 / DSM 43861 / JCM 3304 / KCC A-0304 / NBRC 14216 / KM-6054)</name>
    <name type="common">Streptomyces setae</name>
    <dbReference type="NCBI Taxonomy" id="452652"/>
    <lineage>
        <taxon>Bacteria</taxon>
        <taxon>Bacillati</taxon>
        <taxon>Actinomycetota</taxon>
        <taxon>Actinomycetes</taxon>
        <taxon>Kitasatosporales</taxon>
        <taxon>Streptomycetaceae</taxon>
        <taxon>Kitasatospora</taxon>
    </lineage>
</organism>
<protein>
    <submittedName>
        <fullName evidence="2">Putative transcriptional regulator</fullName>
    </submittedName>
</protein>
<dbReference type="RefSeq" id="WP_014139661.1">
    <property type="nucleotide sequence ID" value="NC_016109.1"/>
</dbReference>
<dbReference type="CDD" id="cd00093">
    <property type="entry name" value="HTH_XRE"/>
    <property type="match status" value="1"/>
</dbReference>
<accession>E4N2I1</accession>
<dbReference type="KEGG" id="ksk:KSE_66060"/>
<dbReference type="GO" id="GO:0003677">
    <property type="term" value="F:DNA binding"/>
    <property type="evidence" value="ECO:0007669"/>
    <property type="project" value="InterPro"/>
</dbReference>
<dbReference type="Proteomes" id="UP000007076">
    <property type="component" value="Chromosome"/>
</dbReference>
<dbReference type="PROSITE" id="PS50943">
    <property type="entry name" value="HTH_CROC1"/>
    <property type="match status" value="1"/>
</dbReference>
<name>E4N2I1_KITSK</name>
<evidence type="ECO:0000313" key="3">
    <source>
        <dbReference type="Proteomes" id="UP000007076"/>
    </source>
</evidence>
<dbReference type="Pfam" id="PF19054">
    <property type="entry name" value="DUF5753"/>
    <property type="match status" value="1"/>
</dbReference>